<proteinExistence type="predicted"/>
<sequence length="213" mass="24596">MDSPQQLSKGRSSFSSTEAPCFRRNSFLSRSMIDHEKASVYESFSFFHDTPQQSIISLKECQGFIFNQNLFATPYQQSRSAAKEKRLRALSFSKVKSRTTSETEVEKQKARRHTSHELKPHFQWGSIGSDVAVEDDSMEVDSGDQATKEDELKHNEEDELKHSEEDEEDLEDDNIDELDEYEEAEYGSFAVVEVTDILIDEKDQDYLPSKDWD</sequence>
<feature type="compositionally biased region" description="Acidic residues" evidence="1">
    <location>
        <begin position="165"/>
        <end position="185"/>
    </location>
</feature>
<evidence type="ECO:0000313" key="3">
    <source>
        <dbReference type="Proteomes" id="UP000195602"/>
    </source>
</evidence>
<dbReference type="Proteomes" id="UP000195602">
    <property type="component" value="Unassembled WGS sequence"/>
</dbReference>
<accession>A0AA91Q2J4</accession>
<protein>
    <submittedName>
        <fullName evidence="2">Uncharacterized protein</fullName>
    </submittedName>
</protein>
<organism evidence="2 3">
    <name type="scientific">Clavispora lusitaniae</name>
    <name type="common">Candida lusitaniae</name>
    <dbReference type="NCBI Taxonomy" id="36911"/>
    <lineage>
        <taxon>Eukaryota</taxon>
        <taxon>Fungi</taxon>
        <taxon>Dikarya</taxon>
        <taxon>Ascomycota</taxon>
        <taxon>Saccharomycotina</taxon>
        <taxon>Pichiomycetes</taxon>
        <taxon>Metschnikowiaceae</taxon>
        <taxon>Clavispora</taxon>
    </lineage>
</organism>
<feature type="compositionally biased region" description="Basic and acidic residues" evidence="1">
    <location>
        <begin position="146"/>
        <end position="164"/>
    </location>
</feature>
<name>A0AA91Q2J4_CLALS</name>
<feature type="compositionally biased region" description="Basic and acidic residues" evidence="1">
    <location>
        <begin position="99"/>
        <end position="108"/>
    </location>
</feature>
<feature type="region of interest" description="Disordered" evidence="1">
    <location>
        <begin position="98"/>
        <end position="119"/>
    </location>
</feature>
<comment type="caution">
    <text evidence="2">The sequence shown here is derived from an EMBL/GenBank/DDBJ whole genome shotgun (WGS) entry which is preliminary data.</text>
</comment>
<evidence type="ECO:0000256" key="1">
    <source>
        <dbReference type="SAM" id="MobiDB-lite"/>
    </source>
</evidence>
<feature type="region of interest" description="Disordered" evidence="1">
    <location>
        <begin position="136"/>
        <end position="187"/>
    </location>
</feature>
<reference evidence="2 3" key="1">
    <citation type="submission" date="2017-04" db="EMBL/GenBank/DDBJ databases">
        <title>Draft genome of the yeast Clavispora lusitaniae type strain CBS 6936.</title>
        <authorList>
            <person name="Durrens P."/>
            <person name="Klopp C."/>
            <person name="Biteau N."/>
            <person name="Fitton-Ouhabi V."/>
            <person name="Dementhon K."/>
            <person name="Accoceberry I."/>
            <person name="Sherman D.J."/>
            <person name="Noel T."/>
        </authorList>
    </citation>
    <scope>NUCLEOTIDE SEQUENCE [LARGE SCALE GENOMIC DNA]</scope>
    <source>
        <strain evidence="2 3">CBS 6936</strain>
    </source>
</reference>
<gene>
    <name evidence="2" type="ORF">A9F13_04g03883</name>
</gene>
<dbReference type="AlphaFoldDB" id="A0AA91Q2J4"/>
<dbReference type="KEGG" id="clus:A9F13_04g03883"/>
<dbReference type="EMBL" id="LYUB02000004">
    <property type="protein sequence ID" value="OVF09869.1"/>
    <property type="molecule type" value="Genomic_DNA"/>
</dbReference>
<evidence type="ECO:0000313" key="2">
    <source>
        <dbReference type="EMBL" id="OVF09869.1"/>
    </source>
</evidence>